<dbReference type="Gene3D" id="3.40.50.720">
    <property type="entry name" value="NAD(P)-binding Rossmann-like Domain"/>
    <property type="match status" value="1"/>
</dbReference>
<dbReference type="InterPro" id="IPR036291">
    <property type="entry name" value="NAD(P)-bd_dom_sf"/>
</dbReference>
<keyword evidence="2" id="KW-0560">Oxidoreductase</keyword>
<evidence type="ECO:0000256" key="2">
    <source>
        <dbReference type="ARBA" id="ARBA00023002"/>
    </source>
</evidence>
<dbReference type="RefSeq" id="WP_179547962.1">
    <property type="nucleotide sequence ID" value="NZ_BSEW01000002.1"/>
</dbReference>
<evidence type="ECO:0000256" key="3">
    <source>
        <dbReference type="ARBA" id="ARBA00023027"/>
    </source>
</evidence>
<dbReference type="Gene3D" id="3.30.360.10">
    <property type="entry name" value="Dihydrodipicolinate Reductase, domain 2"/>
    <property type="match status" value="1"/>
</dbReference>
<feature type="domain" description="Gfo/Idh/MocA-like oxidoreductase N-terminal" evidence="4">
    <location>
        <begin position="6"/>
        <end position="126"/>
    </location>
</feature>
<accession>A0A852SQ10</accession>
<dbReference type="AlphaFoldDB" id="A0A852SQ10"/>
<reference evidence="6 7" key="1">
    <citation type="submission" date="2020-07" db="EMBL/GenBank/DDBJ databases">
        <title>Sequencing the genomes of 1000 actinobacteria strains.</title>
        <authorList>
            <person name="Klenk H.-P."/>
        </authorList>
    </citation>
    <scope>NUCLEOTIDE SEQUENCE [LARGE SCALE GENOMIC DNA]</scope>
    <source>
        <strain evidence="6 7">DSM 26474</strain>
    </source>
</reference>
<evidence type="ECO:0000259" key="4">
    <source>
        <dbReference type="Pfam" id="PF01408"/>
    </source>
</evidence>
<dbReference type="SUPFAM" id="SSF55347">
    <property type="entry name" value="Glyceraldehyde-3-phosphate dehydrogenase-like, C-terminal domain"/>
    <property type="match status" value="1"/>
</dbReference>
<sequence length="344" mass="36053">MTSAPLRTAVIGYGLGGRVFHTPFLAASPDYSLDGVVTGSPSRADAVREQYGDIVIPDADALLARAGDFDVVVVTTPNATHAPLAHRALDAGLHVVVDKPFALTAADATALVEHAAAVGRTISVFHNRRWDGDFLTVRRVIAEGLLGEVRVFESAFEVWKPTLGAKKWKEGAAAADGGGVLFDLGPHVIDQALQLFGPVTEVHAELDARRDGAVADDDAFVTLRHANGVRSRLWTSLVAPSARPRFRVIGSSAVFATRGLDPQEAQLAGGAKPGDPGYGLEGAAVGVLSRPDAPDEELPLTAGDYPAFYRGFAAAVLSGAPVPVAPEDAVEVLRIIEEAHGQAR</sequence>
<evidence type="ECO:0000256" key="1">
    <source>
        <dbReference type="ARBA" id="ARBA00010928"/>
    </source>
</evidence>
<dbReference type="InterPro" id="IPR051317">
    <property type="entry name" value="Gfo/Idh/MocA_oxidoreduct"/>
</dbReference>
<name>A0A852SQ10_9MICO</name>
<feature type="domain" description="GFO/IDH/MocA-like oxidoreductase" evidence="5">
    <location>
        <begin position="134"/>
        <end position="253"/>
    </location>
</feature>
<evidence type="ECO:0000313" key="6">
    <source>
        <dbReference type="EMBL" id="NYD70917.1"/>
    </source>
</evidence>
<dbReference type="PANTHER" id="PTHR43708">
    <property type="entry name" value="CONSERVED EXPRESSED OXIDOREDUCTASE (EUROFUNG)"/>
    <property type="match status" value="1"/>
</dbReference>
<comment type="similarity">
    <text evidence="1">Belongs to the Gfo/Idh/MocA family.</text>
</comment>
<evidence type="ECO:0000259" key="5">
    <source>
        <dbReference type="Pfam" id="PF22725"/>
    </source>
</evidence>
<dbReference type="PANTHER" id="PTHR43708:SF5">
    <property type="entry name" value="CONSERVED EXPRESSED OXIDOREDUCTASE (EUROFUNG)-RELATED"/>
    <property type="match status" value="1"/>
</dbReference>
<organism evidence="6 7">
    <name type="scientific">Herbiconiux flava</name>
    <dbReference type="NCBI Taxonomy" id="881268"/>
    <lineage>
        <taxon>Bacteria</taxon>
        <taxon>Bacillati</taxon>
        <taxon>Actinomycetota</taxon>
        <taxon>Actinomycetes</taxon>
        <taxon>Micrococcales</taxon>
        <taxon>Microbacteriaceae</taxon>
        <taxon>Herbiconiux</taxon>
    </lineage>
</organism>
<dbReference type="GO" id="GO:0016491">
    <property type="term" value="F:oxidoreductase activity"/>
    <property type="evidence" value="ECO:0007669"/>
    <property type="project" value="UniProtKB-KW"/>
</dbReference>
<dbReference type="Pfam" id="PF01408">
    <property type="entry name" value="GFO_IDH_MocA"/>
    <property type="match status" value="1"/>
</dbReference>
<comment type="caution">
    <text evidence="6">The sequence shown here is derived from an EMBL/GenBank/DDBJ whole genome shotgun (WGS) entry which is preliminary data.</text>
</comment>
<dbReference type="SUPFAM" id="SSF51735">
    <property type="entry name" value="NAD(P)-binding Rossmann-fold domains"/>
    <property type="match status" value="1"/>
</dbReference>
<keyword evidence="3" id="KW-0520">NAD</keyword>
<dbReference type="GO" id="GO:0000166">
    <property type="term" value="F:nucleotide binding"/>
    <property type="evidence" value="ECO:0007669"/>
    <property type="project" value="InterPro"/>
</dbReference>
<evidence type="ECO:0000313" key="7">
    <source>
        <dbReference type="Proteomes" id="UP000549913"/>
    </source>
</evidence>
<protein>
    <submittedName>
        <fullName evidence="6">Putative dehydrogenase</fullName>
    </submittedName>
</protein>
<proteinExistence type="inferred from homology"/>
<dbReference type="EMBL" id="JACCBM010000001">
    <property type="protein sequence ID" value="NYD70917.1"/>
    <property type="molecule type" value="Genomic_DNA"/>
</dbReference>
<dbReference type="Pfam" id="PF22725">
    <property type="entry name" value="GFO_IDH_MocA_C3"/>
    <property type="match status" value="1"/>
</dbReference>
<dbReference type="InterPro" id="IPR000683">
    <property type="entry name" value="Gfo/Idh/MocA-like_OxRdtase_N"/>
</dbReference>
<keyword evidence="7" id="KW-1185">Reference proteome</keyword>
<dbReference type="Proteomes" id="UP000549913">
    <property type="component" value="Unassembled WGS sequence"/>
</dbReference>
<gene>
    <name evidence="6" type="ORF">BJ984_002075</name>
</gene>
<dbReference type="InterPro" id="IPR055170">
    <property type="entry name" value="GFO_IDH_MocA-like_dom"/>
</dbReference>